<feature type="region of interest" description="Disordered" evidence="11">
    <location>
        <begin position="148"/>
        <end position="209"/>
    </location>
</feature>
<evidence type="ECO:0000256" key="13">
    <source>
        <dbReference type="SAM" id="SignalP"/>
    </source>
</evidence>
<dbReference type="PROSITE" id="PS50835">
    <property type="entry name" value="IG_LIKE"/>
    <property type="match status" value="1"/>
</dbReference>
<dbReference type="GO" id="GO:0006911">
    <property type="term" value="P:phagocytosis, engulfment"/>
    <property type="evidence" value="ECO:0007669"/>
    <property type="project" value="TreeGrafter"/>
</dbReference>
<dbReference type="EMBL" id="AEYP01000795">
    <property type="status" value="NOT_ANNOTATED_CDS"/>
    <property type="molecule type" value="Genomic_DNA"/>
</dbReference>
<evidence type="ECO:0000256" key="7">
    <source>
        <dbReference type="ARBA" id="ARBA00023157"/>
    </source>
</evidence>
<proteinExistence type="inferred from homology"/>
<comment type="subcellular location">
    <subcellularLocation>
        <location evidence="1">Cell membrane</location>
        <topology evidence="1">Single-pass type I membrane protein</topology>
    </subcellularLocation>
</comment>
<keyword evidence="2" id="KW-1003">Cell membrane</keyword>
<feature type="signal peptide" evidence="13">
    <location>
        <begin position="1"/>
        <end position="20"/>
    </location>
</feature>
<dbReference type="SMART" id="SM00409">
    <property type="entry name" value="IG"/>
    <property type="match status" value="1"/>
</dbReference>
<dbReference type="GO" id="GO:0005886">
    <property type="term" value="C:plasma membrane"/>
    <property type="evidence" value="ECO:0007669"/>
    <property type="project" value="UniProtKB-SubCell"/>
</dbReference>
<evidence type="ECO:0000256" key="12">
    <source>
        <dbReference type="SAM" id="Phobius"/>
    </source>
</evidence>
<dbReference type="PANTHER" id="PTHR47009">
    <property type="entry name" value="HEPATITIS A VIRUS CELLULAR RECEPTOR 1 HOMOLOG"/>
    <property type="match status" value="1"/>
</dbReference>
<dbReference type="Ensembl" id="ENSMPUT00000013612.1">
    <property type="protein sequence ID" value="ENSMPUP00000013397.1"/>
    <property type="gene ID" value="ENSMPUG00000013499.1"/>
</dbReference>
<dbReference type="AlphaFoldDB" id="M3YPY9"/>
<feature type="transmembrane region" description="Helical" evidence="12">
    <location>
        <begin position="291"/>
        <end position="310"/>
    </location>
</feature>
<dbReference type="InterPro" id="IPR013783">
    <property type="entry name" value="Ig-like_fold"/>
</dbReference>
<evidence type="ECO:0000256" key="6">
    <source>
        <dbReference type="ARBA" id="ARBA00023136"/>
    </source>
</evidence>
<feature type="chain" id="PRO_5004045131" description="Ig-like domain-containing protein" evidence="13">
    <location>
        <begin position="21"/>
        <end position="358"/>
    </location>
</feature>
<dbReference type="InterPro" id="IPR007110">
    <property type="entry name" value="Ig-like_dom"/>
</dbReference>
<dbReference type="OMA" id="EHSPQMV"/>
<accession>M3YPY9</accession>
<sequence>MQPWVAISGLLLLLTDAVVSYTQVIGVVGHSITLPCTYSTAPGVTTMCWGRGACPMSRCSDEVVWTNGSHVTVRKHPRYKLKGNILRGNVSLTIENVAQTDRGLYCCRVEHRGWFNDMKRTLSLEIKPALIPPLSWFLTPAEVTSVPTSPSVFTSTSSTPAPTQNLKPGRSTVYPETTSSSARQTAGTQPTGPRERSTRQPTDSPLYSCPTENANTSLKAIDATLAVCLRVSSQILTVPVSAFSELKTQRSEECSSDGNGTVTQSSDGLWHSNQTHVLLAQNPWTTTSKGLYIGICVTAVVLFAVLVVVITKKYFCVRNKLEQLNMVCMNDPRTGALQSAAEVGIRAEDNIYIIEDNV</sequence>
<dbReference type="Gene3D" id="2.60.40.10">
    <property type="entry name" value="Immunoglobulins"/>
    <property type="match status" value="1"/>
</dbReference>
<organism evidence="15">
    <name type="scientific">Mustela putorius furo</name>
    <name type="common">European domestic ferret</name>
    <name type="synonym">Mustela furo</name>
    <dbReference type="NCBI Taxonomy" id="9669"/>
    <lineage>
        <taxon>Eukaryota</taxon>
        <taxon>Metazoa</taxon>
        <taxon>Chordata</taxon>
        <taxon>Craniata</taxon>
        <taxon>Vertebrata</taxon>
        <taxon>Euteleostomi</taxon>
        <taxon>Mammalia</taxon>
        <taxon>Eutheria</taxon>
        <taxon>Laurasiatheria</taxon>
        <taxon>Carnivora</taxon>
        <taxon>Caniformia</taxon>
        <taxon>Musteloidea</taxon>
        <taxon>Mustelidae</taxon>
        <taxon>Mustelinae</taxon>
        <taxon>Mustela</taxon>
    </lineage>
</organism>
<dbReference type="InterPro" id="IPR003006">
    <property type="entry name" value="Ig/MHC_CS"/>
</dbReference>
<reference evidence="15" key="1">
    <citation type="submission" date="2024-06" db="UniProtKB">
        <authorList>
            <consortium name="Ensembl"/>
        </authorList>
    </citation>
    <scope>IDENTIFICATION</scope>
</reference>
<keyword evidence="4 13" id="KW-0732">Signal</keyword>
<name>M3YPY9_MUSPF</name>
<evidence type="ECO:0000256" key="2">
    <source>
        <dbReference type="ARBA" id="ARBA00022475"/>
    </source>
</evidence>
<dbReference type="eggNOG" id="ENOG502S454">
    <property type="taxonomic scope" value="Eukaryota"/>
</dbReference>
<evidence type="ECO:0000256" key="9">
    <source>
        <dbReference type="ARBA" id="ARBA00023319"/>
    </source>
</evidence>
<comment type="similarity">
    <text evidence="10">Belongs to the immunoglobulin superfamily. TIM family.</text>
</comment>
<evidence type="ECO:0000256" key="4">
    <source>
        <dbReference type="ARBA" id="ARBA00022729"/>
    </source>
</evidence>
<dbReference type="SUPFAM" id="SSF48726">
    <property type="entry name" value="Immunoglobulin"/>
    <property type="match status" value="1"/>
</dbReference>
<dbReference type="STRING" id="9669.ENSMPUP00000013397"/>
<evidence type="ECO:0000313" key="15">
    <source>
        <dbReference type="Ensembl" id="ENSMPUP00000013397.1"/>
    </source>
</evidence>
<dbReference type="GeneTree" id="ENSGT00940000159345"/>
<dbReference type="PROSITE" id="PS00290">
    <property type="entry name" value="IG_MHC"/>
    <property type="match status" value="1"/>
</dbReference>
<dbReference type="GO" id="GO:0033005">
    <property type="term" value="P:positive regulation of mast cell activation"/>
    <property type="evidence" value="ECO:0007669"/>
    <property type="project" value="TreeGrafter"/>
</dbReference>
<evidence type="ECO:0000256" key="5">
    <source>
        <dbReference type="ARBA" id="ARBA00022989"/>
    </source>
</evidence>
<dbReference type="InterPro" id="IPR036179">
    <property type="entry name" value="Ig-like_dom_sf"/>
</dbReference>
<evidence type="ECO:0000256" key="1">
    <source>
        <dbReference type="ARBA" id="ARBA00004251"/>
    </source>
</evidence>
<feature type="compositionally biased region" description="Low complexity" evidence="11">
    <location>
        <begin position="148"/>
        <end position="163"/>
    </location>
</feature>
<dbReference type="GO" id="GO:0001618">
    <property type="term" value="F:virus receptor activity"/>
    <property type="evidence" value="ECO:0007669"/>
    <property type="project" value="TreeGrafter"/>
</dbReference>
<evidence type="ECO:0000259" key="14">
    <source>
        <dbReference type="PROSITE" id="PS50835"/>
    </source>
</evidence>
<evidence type="ECO:0000256" key="11">
    <source>
        <dbReference type="SAM" id="MobiDB-lite"/>
    </source>
</evidence>
<feature type="compositionally biased region" description="Polar residues" evidence="11">
    <location>
        <begin position="174"/>
        <end position="191"/>
    </location>
</feature>
<keyword evidence="9" id="KW-0393">Immunoglobulin domain</keyword>
<dbReference type="InParanoid" id="M3YPY9"/>
<dbReference type="HOGENOM" id="CLU_047504_2_1_1"/>
<dbReference type="InterPro" id="IPR013106">
    <property type="entry name" value="Ig_V-set"/>
</dbReference>
<dbReference type="InterPro" id="IPR052331">
    <property type="entry name" value="TIM_domain-containing_protein"/>
</dbReference>
<keyword evidence="7" id="KW-1015">Disulfide bond</keyword>
<feature type="domain" description="Ig-like" evidence="14">
    <location>
        <begin position="3"/>
        <end position="123"/>
    </location>
</feature>
<feature type="compositionally biased region" description="Polar residues" evidence="11">
    <location>
        <begin position="199"/>
        <end position="209"/>
    </location>
</feature>
<protein>
    <recommendedName>
        <fullName evidence="14">Ig-like domain-containing protein</fullName>
    </recommendedName>
</protein>
<dbReference type="FunFam" id="2.60.40.10:FF:000774">
    <property type="entry name" value="Hepatitis A virus cellular receptor 1"/>
    <property type="match status" value="1"/>
</dbReference>
<evidence type="ECO:0000256" key="3">
    <source>
        <dbReference type="ARBA" id="ARBA00022692"/>
    </source>
</evidence>
<dbReference type="Pfam" id="PF07686">
    <property type="entry name" value="V-set"/>
    <property type="match status" value="1"/>
</dbReference>
<keyword evidence="6 12" id="KW-0472">Membrane</keyword>
<dbReference type="GO" id="GO:0009986">
    <property type="term" value="C:cell surface"/>
    <property type="evidence" value="ECO:0007669"/>
    <property type="project" value="TreeGrafter"/>
</dbReference>
<dbReference type="GO" id="GO:0001786">
    <property type="term" value="F:phosphatidylserine binding"/>
    <property type="evidence" value="ECO:0007669"/>
    <property type="project" value="TreeGrafter"/>
</dbReference>
<evidence type="ECO:0000256" key="10">
    <source>
        <dbReference type="ARBA" id="ARBA00038203"/>
    </source>
</evidence>
<dbReference type="PANTHER" id="PTHR47009:SF1">
    <property type="entry name" value="HEPATITIS A VIRUS CELLULAR RECEPTOR 1"/>
    <property type="match status" value="1"/>
</dbReference>
<keyword evidence="3 12" id="KW-0812">Transmembrane</keyword>
<dbReference type="InterPro" id="IPR003599">
    <property type="entry name" value="Ig_sub"/>
</dbReference>
<keyword evidence="8" id="KW-0325">Glycoprotein</keyword>
<evidence type="ECO:0000256" key="8">
    <source>
        <dbReference type="ARBA" id="ARBA00023180"/>
    </source>
</evidence>
<keyword evidence="5 12" id="KW-1133">Transmembrane helix</keyword>